<feature type="non-terminal residue" evidence="1">
    <location>
        <position position="134"/>
    </location>
</feature>
<proteinExistence type="predicted"/>
<keyword evidence="2" id="KW-1185">Reference proteome</keyword>
<accession>A0A433SMI2</accession>
<comment type="caution">
    <text evidence="1">The sequence shown here is derived from an EMBL/GenBank/DDBJ whole genome shotgun (WGS) entry which is preliminary data.</text>
</comment>
<evidence type="ECO:0000313" key="2">
    <source>
        <dbReference type="Proteomes" id="UP000271974"/>
    </source>
</evidence>
<dbReference type="AlphaFoldDB" id="A0A433SMI2"/>
<dbReference type="EMBL" id="RQTK01001417">
    <property type="protein sequence ID" value="RUS70407.1"/>
    <property type="molecule type" value="Genomic_DNA"/>
</dbReference>
<name>A0A433SMI2_ELYCH</name>
<dbReference type="Proteomes" id="UP000271974">
    <property type="component" value="Unassembled WGS sequence"/>
</dbReference>
<dbReference type="OrthoDB" id="6059742at2759"/>
<reference evidence="1 2" key="1">
    <citation type="submission" date="2019-01" db="EMBL/GenBank/DDBJ databases">
        <title>A draft genome assembly of the solar-powered sea slug Elysia chlorotica.</title>
        <authorList>
            <person name="Cai H."/>
            <person name="Li Q."/>
            <person name="Fang X."/>
            <person name="Li J."/>
            <person name="Curtis N.E."/>
            <person name="Altenburger A."/>
            <person name="Shibata T."/>
            <person name="Feng M."/>
            <person name="Maeda T."/>
            <person name="Schwartz J.A."/>
            <person name="Shigenobu S."/>
            <person name="Lundholm N."/>
            <person name="Nishiyama T."/>
            <person name="Yang H."/>
            <person name="Hasebe M."/>
            <person name="Li S."/>
            <person name="Pierce S.K."/>
            <person name="Wang J."/>
        </authorList>
    </citation>
    <scope>NUCLEOTIDE SEQUENCE [LARGE SCALE GENOMIC DNA]</scope>
    <source>
        <strain evidence="1">EC2010</strain>
        <tissue evidence="1">Whole organism of an adult</tissue>
    </source>
</reference>
<sequence length="134" mass="15688">MGDRINSDRRLGCGDFVAVLNGVEFHSVYNGRYALRKPVSKRDALDQLEDIALPEVPPAVKNKATVQEQIDEMRLWFKAFKEQDHSVRDYRKYFKPNLCYLEGAWYLNHGTVAESDTSEKHLHDADRWFEHMDE</sequence>
<protein>
    <submittedName>
        <fullName evidence="1">Uncharacterized protein</fullName>
    </submittedName>
</protein>
<evidence type="ECO:0000313" key="1">
    <source>
        <dbReference type="EMBL" id="RUS70407.1"/>
    </source>
</evidence>
<gene>
    <name evidence="1" type="ORF">EGW08_021835</name>
</gene>
<dbReference type="STRING" id="188477.A0A433SMI2"/>
<organism evidence="1 2">
    <name type="scientific">Elysia chlorotica</name>
    <name type="common">Eastern emerald elysia</name>
    <name type="synonym">Sea slug</name>
    <dbReference type="NCBI Taxonomy" id="188477"/>
    <lineage>
        <taxon>Eukaryota</taxon>
        <taxon>Metazoa</taxon>
        <taxon>Spiralia</taxon>
        <taxon>Lophotrochozoa</taxon>
        <taxon>Mollusca</taxon>
        <taxon>Gastropoda</taxon>
        <taxon>Heterobranchia</taxon>
        <taxon>Euthyneura</taxon>
        <taxon>Panpulmonata</taxon>
        <taxon>Sacoglossa</taxon>
        <taxon>Placobranchoidea</taxon>
        <taxon>Plakobranchidae</taxon>
        <taxon>Elysia</taxon>
    </lineage>
</organism>